<feature type="region of interest" description="Disordered" evidence="7">
    <location>
        <begin position="161"/>
        <end position="220"/>
    </location>
</feature>
<dbReference type="Proteomes" id="UP000274772">
    <property type="component" value="Chromosome"/>
</dbReference>
<dbReference type="SUPFAM" id="SSF57997">
    <property type="entry name" value="Tropomyosin"/>
    <property type="match status" value="1"/>
</dbReference>
<evidence type="ECO:0000256" key="6">
    <source>
        <dbReference type="ARBA" id="ARBA00023049"/>
    </source>
</evidence>
<reference evidence="10 11" key="1">
    <citation type="submission" date="2018-05" db="EMBL/GenBank/DDBJ databases">
        <title>Complete genome sequencing of three human clinical isolates of Staphylococcus caprae reveals virulence factors similar to those of S. epidermidis and S. capitis.</title>
        <authorList>
            <person name="Watanabe S."/>
            <person name="Cui L."/>
        </authorList>
    </citation>
    <scope>NUCLEOTIDE SEQUENCE [LARGE SCALE GENOMIC DNA]</scope>
    <source>
        <strain evidence="10 11">JMUB590</strain>
    </source>
</reference>
<gene>
    <name evidence="10" type="ORF">JMUB590_1741</name>
</gene>
<evidence type="ECO:0000256" key="7">
    <source>
        <dbReference type="SAM" id="MobiDB-lite"/>
    </source>
</evidence>
<keyword evidence="6" id="KW-0645">Protease</keyword>
<dbReference type="PANTHER" id="PTHR37813:SF1">
    <property type="entry name" value="FELS-2 PROPHAGE PROTEIN"/>
    <property type="match status" value="1"/>
</dbReference>
<dbReference type="SUPFAM" id="SSF53955">
    <property type="entry name" value="Lysozyme-like"/>
    <property type="match status" value="1"/>
</dbReference>
<protein>
    <recommendedName>
        <fullName evidence="4">lysostaphin</fullName>
        <ecNumber evidence="4">3.4.24.75</ecNumber>
    </recommendedName>
</protein>
<evidence type="ECO:0000259" key="8">
    <source>
        <dbReference type="Pfam" id="PF01551"/>
    </source>
</evidence>
<dbReference type="Pfam" id="PF10145">
    <property type="entry name" value="PhageMin_Tail"/>
    <property type="match status" value="1"/>
</dbReference>
<dbReference type="SUPFAM" id="SSF51261">
    <property type="entry name" value="Duplicated hybrid motif"/>
    <property type="match status" value="1"/>
</dbReference>
<feature type="compositionally biased region" description="Basic and acidic residues" evidence="7">
    <location>
        <begin position="124"/>
        <end position="141"/>
    </location>
</feature>
<evidence type="ECO:0000313" key="11">
    <source>
        <dbReference type="Proteomes" id="UP000274772"/>
    </source>
</evidence>
<comment type="similarity">
    <text evidence="3">Belongs to the peptidase M23B family.</text>
</comment>
<feature type="domain" description="M23ase beta-sheet core" evidence="8">
    <location>
        <begin position="1715"/>
        <end position="1802"/>
    </location>
</feature>
<dbReference type="InterPro" id="IPR023346">
    <property type="entry name" value="Lysozyme-like_dom_sf"/>
</dbReference>
<dbReference type="PANTHER" id="PTHR37813">
    <property type="entry name" value="FELS-2 PROPHAGE PROTEIN"/>
    <property type="match status" value="1"/>
</dbReference>
<feature type="domain" description="Phage tail tape measure protein" evidence="9">
    <location>
        <begin position="362"/>
        <end position="560"/>
    </location>
</feature>
<feature type="compositionally biased region" description="Polar residues" evidence="7">
    <location>
        <begin position="200"/>
        <end position="212"/>
    </location>
</feature>
<comment type="catalytic activity">
    <reaction evidence="1">
        <text>Hydrolysis of the -Gly-|-Gly- bond in the pentaglycine inter-peptide link joining staphylococcal cell wall peptidoglycans.</text>
        <dbReference type="EC" id="3.4.24.75"/>
    </reaction>
</comment>
<evidence type="ECO:0000256" key="3">
    <source>
        <dbReference type="ARBA" id="ARBA00006646"/>
    </source>
</evidence>
<organism evidence="10 11">
    <name type="scientific">Staphylococcus caprae</name>
    <dbReference type="NCBI Taxonomy" id="29380"/>
    <lineage>
        <taxon>Bacteria</taxon>
        <taxon>Bacillati</taxon>
        <taxon>Bacillota</taxon>
        <taxon>Bacilli</taxon>
        <taxon>Bacillales</taxon>
        <taxon>Staphylococcaceae</taxon>
        <taxon>Staphylococcus</taxon>
    </lineage>
</organism>
<name>A0ABN5WBZ2_9STAP</name>
<evidence type="ECO:0000256" key="5">
    <source>
        <dbReference type="ARBA" id="ARBA00022612"/>
    </source>
</evidence>
<keyword evidence="5" id="KW-1188">Viral release from host cell</keyword>
<proteinExistence type="inferred from homology"/>
<evidence type="ECO:0000256" key="2">
    <source>
        <dbReference type="ARBA" id="ARBA00001947"/>
    </source>
</evidence>
<dbReference type="CDD" id="cd13402">
    <property type="entry name" value="LT_TF-like"/>
    <property type="match status" value="1"/>
</dbReference>
<feature type="compositionally biased region" description="Polar residues" evidence="7">
    <location>
        <begin position="162"/>
        <end position="171"/>
    </location>
</feature>
<evidence type="ECO:0000256" key="4">
    <source>
        <dbReference type="ARBA" id="ARBA00012322"/>
    </source>
</evidence>
<feature type="region of interest" description="Disordered" evidence="7">
    <location>
        <begin position="120"/>
        <end position="141"/>
    </location>
</feature>
<comment type="cofactor">
    <cofactor evidence="2">
        <name>Zn(2+)</name>
        <dbReference type="ChEBI" id="CHEBI:29105"/>
    </cofactor>
</comment>
<dbReference type="InterPro" id="IPR010090">
    <property type="entry name" value="Phage_tape_meas"/>
</dbReference>
<sequence>MEEKLQGLTLEMKLDSLGVQEGMKGLKRQLGVVNSEMKANLSAFGKSEKSMAKYEAQIKGLSNRLEVQKQMFNQAESELKKLNSDYKTAQTRIKGVEKAYLNLAEANKKDKVALDKSNQALKENNSELKKAENQYKRTNQRRNEAWQKLKQLRQAEKDLKNNTEATTSQLKRANDAVQKQATKHKELVQRYKEEGAQVQKLRSQNKELSNSNDKVKSTYDKTNTELKQAENEYKQLNNTIKNHSANLAKAEKAVNSERTSLNNLERSLGKVKADMSAFNKEQLISNSHFTKTANQADNVSKKFGVMGQKMTSAGRSMTVGVTTPLTLGLGAAVKKSADFEEQMSKVGAVSQASGRQLKAMSDEAVMLGAKTSKSASEVAKGMNELAQLGFNANQVMKAMPGVISAAEASGADMATTAQVMASSINSFNLKAENSGHVADVLATAANDSAADINYMGDALKYAGTPAHSLGISLEDTSAAIEVMSNAGLEGSQAGTALRASFIRLSNPTKKSQKAMDELGVSLTNSKGKFVGMPKLIEQFRDGMKGMTKEQKLANVAQIVGTEAASGFLALIDAGPNKINKYSKSLQNSDGASAKAAKRMRDNLKGALEQLGGAFESLGIKIGSDLTPAIRGAAGFVQKFTEGFTALPGWVRKSAIALTILTATIGPMLVAGGLLAGAVSKAAQGYASLNRQMAINTVETKLNAKANTQTAGSLALSGKASKGASGWFGRLGGSLLTTIDRFGGLGRAISVGIKFLGKLTIPLTIATTIFGVAYEKMDWFRRGFSDMGKLVNQVGESIDFSWIPNMGKAWDDFKNDMAKGLQDGLLFKGIHKLFNGIHSAASKASDKVNVLGKGVSKETKSALGTYVKYSDQSDKIFEQIRYNHGQITKKQANELISINKKMSSELISQLEKRKAKELKLDHDVLDGSKALSEKRKQAILQKATEEGNIRIRKAKELNKRIEALEEKAAKNGKLSKSETKELQRLYEQRNNLAVKSLSKGEKEQQRIMSRMSANRRAMSIKEASETIQESIKARKQAIKDAKKKYDAKVDEINQMVGLSKKEKNKLLNEAQDQYNKDVKKANAHHRTTLNNVKKSNKNVEKEINLSNGKVMSGMQKWFHGLTVDSKKAWDKMGKNAQHFGKLMSGAGKWFKGLGSSASKAWGNVNATIAKHSKSSYNSAKNWLGKTTKNAVSNFKDARNSAGKHWGNISSTISSKTKTAYGHAKSWLGKTTSNAISNFKSAKNSAGKHWGSMSSTIASKSKHIFGSVKTWFGKTSGNARGNLSNMLGNARKYWNRISDTSSSNSKSVFRSTSKWFGNAFKSLKGNMGNMLSNARSRWNKISDTAWSNSKSVYKGTSKWFGNAYSSLKSWTGSMYDKAHDRFDRISSDAWSNAKSVYKGFKTWLSNTLSWIRSVGKDMGDAAADLGKSVANKAIAGLNGMIGGINKISKAITDKNLIKPIPTLSTGTYSGASVATDSNGGVSSPTLAVVNDRGSGNAAGGGVQEVIHRADGSLEAPQGRNTIVHLNKGDGVINARDTKKMQNMGMIPRFAGGSKKKNWLENITDSAKDVAQSMLKGASKGTSHAKDVAKDKTKNVIDKAKEIGTDALESAEDAAMGIWGGIKGVTKDVGEFLEHPGKLVDKVMDFMKVNFGQGANTTVTMAKLSYEKLKKSLVDKVKQWFEDYGGDGDGGYIKYLDNITTPYSPNGPPPGYAFHWAHPGIDLPYHYEKVQSTTSGIARTKDTGNVGFGHHIVVEGKPYDVIYGHLSKWLVKNGEHVHPGTVLGISGSTGSSTGPHLHYEMNKHGFGSMTGHSIDPVKWLKTHNGSKGGGSRAASAWRPEVIKALKMNGLPASSAYVNAWIRQIQSESGGNAGAHQGVIDINSGGNEAQGLVQVVPSTFRANKFPGHGNILNGLDNLLAGIRYAKRTYGGRMLSVIGHGHGYENGGLVTKHQIAEIGEGNKPEMVVPLTKRNRAVQLIEQAMRYVGMDSKSTNVTVNNDNSLIEKLLSQMVAMSDRNNRLTEAIVGLLKQPSKSTDPRTAEQLLSQLQGDRYSKTAFNMGL</sequence>
<feature type="compositionally biased region" description="Basic and acidic residues" evidence="7">
    <location>
        <begin position="183"/>
        <end position="195"/>
    </location>
</feature>
<dbReference type="RefSeq" id="WP_044466295.1">
    <property type="nucleotide sequence ID" value="NZ_AP018586.1"/>
</dbReference>
<dbReference type="GeneID" id="77169479"/>
<keyword evidence="6" id="KW-0482">Metalloprotease</keyword>
<dbReference type="NCBIfam" id="TIGR01760">
    <property type="entry name" value="tape_meas_TP901"/>
    <property type="match status" value="1"/>
</dbReference>
<keyword evidence="11" id="KW-1185">Reference proteome</keyword>
<accession>A0ABN5WBZ2</accession>
<dbReference type="Gene3D" id="2.70.70.10">
    <property type="entry name" value="Glucose Permease (Domain IIA)"/>
    <property type="match status" value="1"/>
</dbReference>
<dbReference type="Pfam" id="PF01551">
    <property type="entry name" value="Peptidase_M23"/>
    <property type="match status" value="1"/>
</dbReference>
<evidence type="ECO:0000256" key="1">
    <source>
        <dbReference type="ARBA" id="ARBA00001667"/>
    </source>
</evidence>
<dbReference type="InterPro" id="IPR011055">
    <property type="entry name" value="Dup_hybrid_motif"/>
</dbReference>
<evidence type="ECO:0000259" key="9">
    <source>
        <dbReference type="Pfam" id="PF10145"/>
    </source>
</evidence>
<dbReference type="CDD" id="cd12797">
    <property type="entry name" value="M23_peptidase"/>
    <property type="match status" value="1"/>
</dbReference>
<keyword evidence="6" id="KW-0378">Hydrolase</keyword>
<evidence type="ECO:0000313" key="10">
    <source>
        <dbReference type="EMBL" id="BBD92798.1"/>
    </source>
</evidence>
<dbReference type="EMBL" id="AP018586">
    <property type="protein sequence ID" value="BBD92798.1"/>
    <property type="molecule type" value="Genomic_DNA"/>
</dbReference>
<dbReference type="EC" id="3.4.24.75" evidence="4"/>
<dbReference type="InterPro" id="IPR016047">
    <property type="entry name" value="M23ase_b-sheet_dom"/>
</dbReference>